<reference evidence="1" key="1">
    <citation type="submission" date="2019-09" db="EMBL/GenBank/DDBJ databases">
        <authorList>
            <person name="Hjerde E."/>
        </authorList>
    </citation>
    <scope>NUCLEOTIDE SEQUENCE [LARGE SCALE GENOMIC DNA]</scope>
    <source>
        <strain evidence="1">06/09/160</strain>
        <plasmid evidence="1">pAWOD_2</plasmid>
    </source>
</reference>
<dbReference type="EMBL" id="LR721753">
    <property type="protein sequence ID" value="VVV06981.1"/>
    <property type="molecule type" value="Genomic_DNA"/>
</dbReference>
<accession>A0A5Q4ZYN4</accession>
<geneLocation type="plasmid" evidence="1">
    <name>pAWOD_2</name>
</geneLocation>
<dbReference type="AlphaFoldDB" id="A0A5Q4ZYN4"/>
<evidence type="ECO:0000313" key="1">
    <source>
        <dbReference type="EMBL" id="VVV06981.1"/>
    </source>
</evidence>
<dbReference type="RefSeq" id="WP_192957869.1">
    <property type="nucleotide sequence ID" value="NZ_LR721753.1"/>
</dbReference>
<keyword evidence="1" id="KW-0614">Plasmid</keyword>
<name>A0A5Q4ZYN4_9GAMM</name>
<proteinExistence type="predicted"/>
<sequence length="221" mass="25157">MYSPDDINYFAFIGQQYPQESVVVSKERIFMSLFTYNKNYVILKVLNSKSVNNITDVSLSIYREGCAMVLGAHWRTKLNSSNFTSLVPINPQIIDFPIYPTVGEVATFEVHFVDDMTGQLLKVISFIPQSNDFTQSFVNEFSELKAEPYQTVHFSRSFAKFNQLSLVAMEDAIILSSPASIIKKVAEENEPQFFTMNAKEDGLPSLEEVEEEAFRLQEEDA</sequence>
<protein>
    <submittedName>
        <fullName evidence="1">Uncharacterized protein</fullName>
    </submittedName>
</protein>
<gene>
    <name evidence="1" type="ORF">AW0309160_04475</name>
</gene>
<organism evidence="1">
    <name type="scientific">Aliivibrio wodanis</name>
    <dbReference type="NCBI Taxonomy" id="80852"/>
    <lineage>
        <taxon>Bacteria</taxon>
        <taxon>Pseudomonadati</taxon>
        <taxon>Pseudomonadota</taxon>
        <taxon>Gammaproteobacteria</taxon>
        <taxon>Vibrionales</taxon>
        <taxon>Vibrionaceae</taxon>
        <taxon>Aliivibrio</taxon>
    </lineage>
</organism>